<feature type="signal peptide" evidence="1">
    <location>
        <begin position="1"/>
        <end position="25"/>
    </location>
</feature>
<comment type="caution">
    <text evidence="2">The sequence shown here is derived from an EMBL/GenBank/DDBJ whole genome shotgun (WGS) entry which is preliminary data.</text>
</comment>
<evidence type="ECO:0000256" key="1">
    <source>
        <dbReference type="SAM" id="SignalP"/>
    </source>
</evidence>
<gene>
    <name evidence="2" type="ORF">F7R15_01835</name>
</gene>
<dbReference type="PROSITE" id="PS51257">
    <property type="entry name" value="PROKAR_LIPOPROTEIN"/>
    <property type="match status" value="1"/>
</dbReference>
<keyword evidence="1" id="KW-0732">Signal</keyword>
<organism evidence="2 3">
    <name type="scientific">Pseudomonas reinekei</name>
    <dbReference type="NCBI Taxonomy" id="395598"/>
    <lineage>
        <taxon>Bacteria</taxon>
        <taxon>Pseudomonadati</taxon>
        <taxon>Pseudomonadota</taxon>
        <taxon>Gammaproteobacteria</taxon>
        <taxon>Pseudomonadales</taxon>
        <taxon>Pseudomonadaceae</taxon>
        <taxon>Pseudomonas</taxon>
    </lineage>
</organism>
<evidence type="ECO:0000313" key="2">
    <source>
        <dbReference type="EMBL" id="KAB0488627.1"/>
    </source>
</evidence>
<sequence>MKNLGKRVCTPLSLAFCVAILGGCASPPPPPPVTPPPPPERTCQTLDKTDVMGDVRGENGEVTRVTTTTRCITQ</sequence>
<accession>A0A6H9RY55</accession>
<dbReference type="AlphaFoldDB" id="A0A6H9RY55"/>
<dbReference type="Proteomes" id="UP000460142">
    <property type="component" value="Unassembled WGS sequence"/>
</dbReference>
<reference evidence="2 3" key="1">
    <citation type="submission" date="2019-09" db="EMBL/GenBank/DDBJ databases">
        <title>Draft genome sequences of 48 bacterial type strains from the CCUG.</title>
        <authorList>
            <person name="Tunovic T."/>
            <person name="Pineiro-Iglesias B."/>
            <person name="Unosson C."/>
            <person name="Inganas E."/>
            <person name="Ohlen M."/>
            <person name="Cardew S."/>
            <person name="Jensie-Markopoulos S."/>
            <person name="Salva-Serra F."/>
            <person name="Jaen-Luchoro D."/>
            <person name="Karlsson R."/>
            <person name="Svensson-Stadler L."/>
            <person name="Chun J."/>
            <person name="Moore E."/>
        </authorList>
    </citation>
    <scope>NUCLEOTIDE SEQUENCE [LARGE SCALE GENOMIC DNA]</scope>
    <source>
        <strain evidence="2 3">CCUG 53116</strain>
    </source>
</reference>
<protein>
    <recommendedName>
        <fullName evidence="4">Secreted protein</fullName>
    </recommendedName>
</protein>
<proteinExistence type="predicted"/>
<name>A0A6H9RY55_PSERE</name>
<evidence type="ECO:0008006" key="4">
    <source>
        <dbReference type="Google" id="ProtNLM"/>
    </source>
</evidence>
<dbReference type="EMBL" id="VZPS01000001">
    <property type="protein sequence ID" value="KAB0488627.1"/>
    <property type="molecule type" value="Genomic_DNA"/>
</dbReference>
<feature type="chain" id="PRO_5026030973" description="Secreted protein" evidence="1">
    <location>
        <begin position="26"/>
        <end position="74"/>
    </location>
</feature>
<evidence type="ECO:0000313" key="3">
    <source>
        <dbReference type="Proteomes" id="UP000460142"/>
    </source>
</evidence>